<dbReference type="GO" id="GO:0005737">
    <property type="term" value="C:cytoplasm"/>
    <property type="evidence" value="ECO:0007669"/>
    <property type="project" value="TreeGrafter"/>
</dbReference>
<evidence type="ECO:0000313" key="9">
    <source>
        <dbReference type="Proteomes" id="UP000029622"/>
    </source>
</evidence>
<evidence type="ECO:0000256" key="6">
    <source>
        <dbReference type="RuleBase" id="RU362079"/>
    </source>
</evidence>
<dbReference type="Gene3D" id="3.30.1130.10">
    <property type="match status" value="1"/>
</dbReference>
<dbReference type="GO" id="GO:0046656">
    <property type="term" value="P:folic acid biosynthetic process"/>
    <property type="evidence" value="ECO:0007669"/>
    <property type="project" value="UniProtKB-UniRule"/>
</dbReference>
<dbReference type="AlphaFoldDB" id="A0A096BGQ8"/>
<evidence type="ECO:0000256" key="1">
    <source>
        <dbReference type="ARBA" id="ARBA00001353"/>
    </source>
</evidence>
<accession>A0A096BGQ8</accession>
<dbReference type="CDD" id="cd00534">
    <property type="entry name" value="DHNA_DHNTPE"/>
    <property type="match status" value="1"/>
</dbReference>
<dbReference type="InterPro" id="IPR006157">
    <property type="entry name" value="FolB_dom"/>
</dbReference>
<dbReference type="InterPro" id="IPR043133">
    <property type="entry name" value="GTP-CH-I_C/QueF"/>
</dbReference>
<dbReference type="GO" id="GO:0004150">
    <property type="term" value="F:dihydroneopterin aldolase activity"/>
    <property type="evidence" value="ECO:0007669"/>
    <property type="project" value="UniProtKB-UniRule"/>
</dbReference>
<dbReference type="GO" id="GO:0016787">
    <property type="term" value="F:hydrolase activity"/>
    <property type="evidence" value="ECO:0007669"/>
    <property type="project" value="UniProtKB-KW"/>
</dbReference>
<gene>
    <name evidence="8" type="ORF">Y919_08545</name>
</gene>
<proteinExistence type="inferred from homology"/>
<organism evidence="8 9">
    <name type="scientific">Caloranaerobacter azorensis H53214</name>
    <dbReference type="NCBI Taxonomy" id="1156417"/>
    <lineage>
        <taxon>Bacteria</taxon>
        <taxon>Bacillati</taxon>
        <taxon>Bacillota</taxon>
        <taxon>Tissierellia</taxon>
        <taxon>Tissierellales</taxon>
        <taxon>Thermohalobacteraceae</taxon>
        <taxon>Caloranaerobacter</taxon>
    </lineage>
</organism>
<dbReference type="SMART" id="SM00905">
    <property type="entry name" value="FolB"/>
    <property type="match status" value="1"/>
</dbReference>
<dbReference type="EMBL" id="AZTB01000043">
    <property type="protein sequence ID" value="KGG80042.1"/>
    <property type="molecule type" value="Genomic_DNA"/>
</dbReference>
<keyword evidence="5 6" id="KW-0456">Lyase</keyword>
<dbReference type="EC" id="4.1.2.25" evidence="6"/>
<dbReference type="GO" id="GO:0046654">
    <property type="term" value="P:tetrahydrofolate biosynthetic process"/>
    <property type="evidence" value="ECO:0007669"/>
    <property type="project" value="UniProtKB-UniRule"/>
</dbReference>
<evidence type="ECO:0000256" key="5">
    <source>
        <dbReference type="ARBA" id="ARBA00023239"/>
    </source>
</evidence>
<dbReference type="NCBIfam" id="TIGR00525">
    <property type="entry name" value="folB"/>
    <property type="match status" value="1"/>
</dbReference>
<evidence type="ECO:0000313" key="8">
    <source>
        <dbReference type="EMBL" id="KGG80042.1"/>
    </source>
</evidence>
<dbReference type="UniPathway" id="UPA00077">
    <property type="reaction ID" value="UER00154"/>
</dbReference>
<dbReference type="FunFam" id="3.30.1130.10:FF:000003">
    <property type="entry name" value="7,8-dihydroneopterin aldolase"/>
    <property type="match status" value="1"/>
</dbReference>
<evidence type="ECO:0000256" key="2">
    <source>
        <dbReference type="ARBA" id="ARBA00005013"/>
    </source>
</evidence>
<dbReference type="Pfam" id="PF02152">
    <property type="entry name" value="FolB"/>
    <property type="match status" value="1"/>
</dbReference>
<evidence type="ECO:0000259" key="7">
    <source>
        <dbReference type="SMART" id="SM00905"/>
    </source>
</evidence>
<comment type="function">
    <text evidence="6">Catalyzes the conversion of 7,8-dihydroneopterin to 6-hydroxymethyl-7,8-dihydropterin.</text>
</comment>
<comment type="similarity">
    <text evidence="3 6">Belongs to the DHNA family.</text>
</comment>
<dbReference type="NCBIfam" id="TIGR00526">
    <property type="entry name" value="folB_dom"/>
    <property type="match status" value="1"/>
</dbReference>
<evidence type="ECO:0000256" key="4">
    <source>
        <dbReference type="ARBA" id="ARBA00022909"/>
    </source>
</evidence>
<comment type="caution">
    <text evidence="8">The sequence shown here is derived from an EMBL/GenBank/DDBJ whole genome shotgun (WGS) entry which is preliminary data.</text>
</comment>
<evidence type="ECO:0000256" key="3">
    <source>
        <dbReference type="ARBA" id="ARBA00005708"/>
    </source>
</evidence>
<name>A0A096BGQ8_9FIRM</name>
<dbReference type="PANTHER" id="PTHR42844:SF1">
    <property type="entry name" value="DIHYDRONEOPTERIN ALDOLASE 1-RELATED"/>
    <property type="match status" value="1"/>
</dbReference>
<dbReference type="STRING" id="1156417.Y919_08545"/>
<dbReference type="PANTHER" id="PTHR42844">
    <property type="entry name" value="DIHYDRONEOPTERIN ALDOLASE 1-RELATED"/>
    <property type="match status" value="1"/>
</dbReference>
<feature type="domain" description="Dihydroneopterin aldolase/epimerase" evidence="7">
    <location>
        <begin position="4"/>
        <end position="117"/>
    </location>
</feature>
<dbReference type="Proteomes" id="UP000029622">
    <property type="component" value="Unassembled WGS sequence"/>
</dbReference>
<dbReference type="InterPro" id="IPR006156">
    <property type="entry name" value="Dihydroneopterin_aldolase"/>
</dbReference>
<keyword evidence="4 6" id="KW-0289">Folate biosynthesis</keyword>
<sequence length="122" mass="13880">MDKIMLKGLNFYAYHGALKEENVIGQKFIIDLELFCDLKKAGETDDLSQSVNYAKVYEMVKGICENNTFKLIEALAENIAVKVLDEFKNVKEIIVRVKKPQAPVSGIFDYFGVEIRRVRSDG</sequence>
<comment type="pathway">
    <text evidence="2 6">Cofactor biosynthesis; tetrahydrofolate biosynthesis; 2-amino-4-hydroxy-6-hydroxymethyl-7,8-dihydropteridine diphosphate from 7,8-dihydroneopterin triphosphate: step 3/4.</text>
</comment>
<dbReference type="SUPFAM" id="SSF55620">
    <property type="entry name" value="Tetrahydrobiopterin biosynthesis enzymes-like"/>
    <property type="match status" value="1"/>
</dbReference>
<protein>
    <recommendedName>
        <fullName evidence="6">7,8-dihydroneopterin aldolase</fullName>
        <ecNumber evidence="6">4.1.2.25</ecNumber>
    </recommendedName>
</protein>
<reference evidence="8 9" key="1">
    <citation type="submission" date="2013-12" db="EMBL/GenBank/DDBJ databases">
        <title>Draft genome sequence of Caloranaerobacter sp. H53214.</title>
        <authorList>
            <person name="Jiang L.J."/>
            <person name="Shao Z.Z."/>
            <person name="Long M.N."/>
        </authorList>
    </citation>
    <scope>NUCLEOTIDE SEQUENCE [LARGE SCALE GENOMIC DNA]</scope>
    <source>
        <strain evidence="8 9">H53214</strain>
    </source>
</reference>
<comment type="catalytic activity">
    <reaction evidence="1 6">
        <text>7,8-dihydroneopterin = 6-hydroxymethyl-7,8-dihydropterin + glycolaldehyde</text>
        <dbReference type="Rhea" id="RHEA:10540"/>
        <dbReference type="ChEBI" id="CHEBI:17001"/>
        <dbReference type="ChEBI" id="CHEBI:17071"/>
        <dbReference type="ChEBI" id="CHEBI:44841"/>
        <dbReference type="EC" id="4.1.2.25"/>
    </reaction>
</comment>
<dbReference type="RefSeq" id="WP_035163993.1">
    <property type="nucleotide sequence ID" value="NZ_AZTB01000043.1"/>
</dbReference>
<keyword evidence="8" id="KW-0378">Hydrolase</keyword>